<comment type="caution">
    <text evidence="3">The sequence shown here is derived from an EMBL/GenBank/DDBJ whole genome shotgun (WGS) entry which is preliminary data.</text>
</comment>
<protein>
    <recommendedName>
        <fullName evidence="2">Aminotransferase-like plant mobile domain-containing protein</fullName>
    </recommendedName>
</protein>
<feature type="domain" description="Aminotransferase-like plant mobile" evidence="2">
    <location>
        <begin position="104"/>
        <end position="464"/>
    </location>
</feature>
<reference evidence="3 4" key="1">
    <citation type="submission" date="2020-10" db="EMBL/GenBank/DDBJ databases">
        <title>The Coptis chinensis genome and diversification of protoberbering-type alkaloids.</title>
        <authorList>
            <person name="Wang B."/>
            <person name="Shu S."/>
            <person name="Song C."/>
            <person name="Liu Y."/>
        </authorList>
    </citation>
    <scope>NUCLEOTIDE SEQUENCE [LARGE SCALE GENOMIC DNA]</scope>
    <source>
        <strain evidence="3">HL-2020</strain>
        <tissue evidence="3">Leaf</tissue>
    </source>
</reference>
<evidence type="ECO:0000313" key="3">
    <source>
        <dbReference type="EMBL" id="KAF9601211.1"/>
    </source>
</evidence>
<dbReference type="OrthoDB" id="1572276at2759"/>
<evidence type="ECO:0000259" key="2">
    <source>
        <dbReference type="Pfam" id="PF10536"/>
    </source>
</evidence>
<dbReference type="PANTHER" id="PTHR46033">
    <property type="entry name" value="PROTEIN MAIN-LIKE 2"/>
    <property type="match status" value="1"/>
</dbReference>
<feature type="region of interest" description="Disordered" evidence="1">
    <location>
        <begin position="473"/>
        <end position="515"/>
    </location>
</feature>
<dbReference type="EMBL" id="JADFTS010000006">
    <property type="protein sequence ID" value="KAF9601211.1"/>
    <property type="molecule type" value="Genomic_DNA"/>
</dbReference>
<evidence type="ECO:0000256" key="1">
    <source>
        <dbReference type="SAM" id="MobiDB-lite"/>
    </source>
</evidence>
<dbReference type="Proteomes" id="UP000631114">
    <property type="component" value="Unassembled WGS sequence"/>
</dbReference>
<dbReference type="GO" id="GO:0010073">
    <property type="term" value="P:meristem maintenance"/>
    <property type="evidence" value="ECO:0007669"/>
    <property type="project" value="InterPro"/>
</dbReference>
<dbReference type="Pfam" id="PF10536">
    <property type="entry name" value="PMD"/>
    <property type="match status" value="1"/>
</dbReference>
<dbReference type="AlphaFoldDB" id="A0A835LVQ1"/>
<accession>A0A835LVQ1</accession>
<dbReference type="InterPro" id="IPR044824">
    <property type="entry name" value="MAIN-like"/>
</dbReference>
<gene>
    <name evidence="3" type="ORF">IFM89_017396</name>
</gene>
<feature type="compositionally biased region" description="Basic and acidic residues" evidence="1">
    <location>
        <begin position="555"/>
        <end position="568"/>
    </location>
</feature>
<dbReference type="InterPro" id="IPR019557">
    <property type="entry name" value="AminoTfrase-like_pln_mobile"/>
</dbReference>
<sequence>MSQKEEDEKLVNIVDERKEEMVSRTGGEPSVRLARFLKPCCMDQHIGTLVPPRPPHLARPKSHDLPECRLDVHFEGWKLPRGEIWKQWVDKLEPIYDPTWKKIGIYDSIFVSTYCFPIDKELVVGLAESWCPDANTFVFSWGEATMTLEDVSIIGGFPILGEPLTKPLTGELLKIEKKLLKGYQDLARSKAHKVSYSPWTKLFMGKNGDLEHAAFLALWLSRFVVPTKPIYTINKQVFPIAIHLSQAIQVALAPVVLASLYRDLRVLKEQIDASCIVEDCEDRDIPATVWAPFQIMQLWAWERFLSLRPNPNCISSGEPRAARWKNLNAKSNIELVRSTIDSPDNFRCRPYSCAMKNWQHPSYYKEQGEWVVVSPNSNEELLSYLRCLVPCELVGLDCIEQYAPHRVGMQFGMDQDIPGPFTRANANSEFAWRTYAKSIRNIRFYIPPCLFESDVTSRYLDWWNQSISARHDETEEVPIHKISSSSHRIPKKSESSGSPPPGFHRKQSGKLQSSLDEDKMTISEWYKRQVQDVTANKEEVSFYKQVPSSSSTTKENVDRKRPMTESKDNTSPIKCTHGDNQLDMITMYSKHAIYSVIAQPLRLNAWDHNLAEGADRARSISSLLKIFPAGDFGMELIKATRRIFLITSGCTRPPTNPWCSEGLKVKQQSLELIGRLLQLR</sequence>
<name>A0A835LVQ1_9MAGN</name>
<organism evidence="3 4">
    <name type="scientific">Coptis chinensis</name>
    <dbReference type="NCBI Taxonomy" id="261450"/>
    <lineage>
        <taxon>Eukaryota</taxon>
        <taxon>Viridiplantae</taxon>
        <taxon>Streptophyta</taxon>
        <taxon>Embryophyta</taxon>
        <taxon>Tracheophyta</taxon>
        <taxon>Spermatophyta</taxon>
        <taxon>Magnoliopsida</taxon>
        <taxon>Ranunculales</taxon>
        <taxon>Ranunculaceae</taxon>
        <taxon>Coptidoideae</taxon>
        <taxon>Coptis</taxon>
    </lineage>
</organism>
<keyword evidence="4" id="KW-1185">Reference proteome</keyword>
<proteinExistence type="predicted"/>
<evidence type="ECO:0000313" key="4">
    <source>
        <dbReference type="Proteomes" id="UP000631114"/>
    </source>
</evidence>
<feature type="region of interest" description="Disordered" evidence="1">
    <location>
        <begin position="544"/>
        <end position="575"/>
    </location>
</feature>
<dbReference type="PANTHER" id="PTHR46033:SF80">
    <property type="entry name" value="PROTEIN MAIN-LIKE 2-LIKE"/>
    <property type="match status" value="1"/>
</dbReference>